<dbReference type="InterPro" id="IPR010895">
    <property type="entry name" value="CHRD"/>
</dbReference>
<proteinExistence type="predicted"/>
<sequence length="175" mass="19061">MKQNVFAMAALLALPTMAMGQDDELRERGQEREKGEFAKFELALSEAQVVPAIESEGRGELTISFNDELSEVNYRLEVSDTNTAVTSAHLHCAPAGENGPVVVPLVTEGEEQNTFTSNDITLAGEQQEACGVPINNIASLFNAITENDIYVNVHTEAYPDGELRAQIFPEFGKSK</sequence>
<protein>
    <submittedName>
        <fullName evidence="3">CHRD domain-containing protein</fullName>
    </submittedName>
</protein>
<feature type="domain" description="CHRD" evidence="2">
    <location>
        <begin position="36"/>
        <end position="172"/>
    </location>
</feature>
<gene>
    <name evidence="3" type="ORF">SAMN03097708_00700</name>
</gene>
<feature type="chain" id="PRO_5011712079" evidence="1">
    <location>
        <begin position="19"/>
        <end position="175"/>
    </location>
</feature>
<reference evidence="3 4" key="1">
    <citation type="submission" date="2016-10" db="EMBL/GenBank/DDBJ databases">
        <authorList>
            <person name="de Groot N.N."/>
        </authorList>
    </citation>
    <scope>NUCLEOTIDE SEQUENCE [LARGE SCALE GENOMIC DNA]</scope>
    <source>
        <strain evidence="3 4">HLD2</strain>
    </source>
</reference>
<dbReference type="EMBL" id="FMWD01000002">
    <property type="protein sequence ID" value="SCZ52220.1"/>
    <property type="molecule type" value="Genomic_DNA"/>
</dbReference>
<dbReference type="SMART" id="SM00754">
    <property type="entry name" value="CHRD"/>
    <property type="match status" value="1"/>
</dbReference>
<feature type="signal peptide" evidence="1">
    <location>
        <begin position="1"/>
        <end position="18"/>
    </location>
</feature>
<accession>A0A1G5PSN2</accession>
<evidence type="ECO:0000313" key="4">
    <source>
        <dbReference type="Proteomes" id="UP000199648"/>
    </source>
</evidence>
<evidence type="ECO:0000256" key="1">
    <source>
        <dbReference type="SAM" id="SignalP"/>
    </source>
</evidence>
<keyword evidence="4" id="KW-1185">Reference proteome</keyword>
<dbReference type="STRING" id="415747.SAMN03097708_00700"/>
<dbReference type="PROSITE" id="PS50933">
    <property type="entry name" value="CHRD"/>
    <property type="match status" value="1"/>
</dbReference>
<evidence type="ECO:0000259" key="2">
    <source>
        <dbReference type="PROSITE" id="PS50933"/>
    </source>
</evidence>
<dbReference type="Pfam" id="PF07452">
    <property type="entry name" value="CHRD"/>
    <property type="match status" value="1"/>
</dbReference>
<evidence type="ECO:0000313" key="3">
    <source>
        <dbReference type="EMBL" id="SCZ52220.1"/>
    </source>
</evidence>
<keyword evidence="1" id="KW-0732">Signal</keyword>
<dbReference type="RefSeq" id="WP_175452422.1">
    <property type="nucleotide sequence ID" value="NZ_FMWD01000002.1"/>
</dbReference>
<dbReference type="AlphaFoldDB" id="A0A1G5PSN2"/>
<dbReference type="Proteomes" id="UP000199648">
    <property type="component" value="Unassembled WGS sequence"/>
</dbReference>
<organism evidence="3 4">
    <name type="scientific">Thiohalomonas denitrificans</name>
    <dbReference type="NCBI Taxonomy" id="415747"/>
    <lineage>
        <taxon>Bacteria</taxon>
        <taxon>Pseudomonadati</taxon>
        <taxon>Pseudomonadota</taxon>
        <taxon>Gammaproteobacteria</taxon>
        <taxon>Thiohalomonadales</taxon>
        <taxon>Thiohalomonadaceae</taxon>
        <taxon>Thiohalomonas</taxon>
    </lineage>
</organism>
<name>A0A1G5PSN2_9GAMM</name>